<comment type="cofactor">
    <cofactor evidence="2">
        <name>Ca(2+)</name>
        <dbReference type="ChEBI" id="CHEBI:29108"/>
    </cofactor>
</comment>
<evidence type="ECO:0000256" key="3">
    <source>
        <dbReference type="ARBA" id="ARBA00005866"/>
    </source>
</evidence>
<dbReference type="CDD" id="cd09020">
    <property type="entry name" value="D-hex-6-P-epi_like"/>
    <property type="match status" value="1"/>
</dbReference>
<dbReference type="EMBL" id="JAGUCN010000032">
    <property type="protein sequence ID" value="MBS2213704.1"/>
    <property type="molecule type" value="Genomic_DNA"/>
</dbReference>
<organism evidence="8 9">
    <name type="scientific">Carboxylicivirga mesophila</name>
    <dbReference type="NCBI Taxonomy" id="1166478"/>
    <lineage>
        <taxon>Bacteria</taxon>
        <taxon>Pseudomonadati</taxon>
        <taxon>Bacteroidota</taxon>
        <taxon>Bacteroidia</taxon>
        <taxon>Marinilabiliales</taxon>
        <taxon>Marinilabiliaceae</taxon>
        <taxon>Carboxylicivirga</taxon>
    </lineage>
</organism>
<protein>
    <recommendedName>
        <fullName evidence="7">Putative glucose-6-phosphate 1-epimerase</fullName>
        <ecNumber evidence="7">5.1.3.15</ecNumber>
    </recommendedName>
</protein>
<evidence type="ECO:0000256" key="5">
    <source>
        <dbReference type="ARBA" id="ARBA00022837"/>
    </source>
</evidence>
<evidence type="ECO:0000313" key="9">
    <source>
        <dbReference type="Proteomes" id="UP000721861"/>
    </source>
</evidence>
<dbReference type="Pfam" id="PF01263">
    <property type="entry name" value="Aldose_epim"/>
    <property type="match status" value="1"/>
</dbReference>
<dbReference type="RefSeq" id="WP_212231262.1">
    <property type="nucleotide sequence ID" value="NZ_JAGUCN010000032.1"/>
</dbReference>
<evidence type="ECO:0000256" key="1">
    <source>
        <dbReference type="ARBA" id="ARBA00001096"/>
    </source>
</evidence>
<dbReference type="InterPro" id="IPR008183">
    <property type="entry name" value="Aldose_1/G6P_1-epimerase"/>
</dbReference>
<evidence type="ECO:0000256" key="2">
    <source>
        <dbReference type="ARBA" id="ARBA00001913"/>
    </source>
</evidence>
<dbReference type="PIRSF" id="PIRSF016020">
    <property type="entry name" value="PHexose_mutarotase"/>
    <property type="match status" value="1"/>
</dbReference>
<dbReference type="PANTHER" id="PTHR11122">
    <property type="entry name" value="APOSPORY-ASSOCIATED PROTEIN C-RELATED"/>
    <property type="match status" value="1"/>
</dbReference>
<keyword evidence="9" id="KW-1185">Reference proteome</keyword>
<evidence type="ECO:0000256" key="4">
    <source>
        <dbReference type="ARBA" id="ARBA00011245"/>
    </source>
</evidence>
<keyword evidence="5" id="KW-0106">Calcium</keyword>
<dbReference type="InterPro" id="IPR014718">
    <property type="entry name" value="GH-type_carb-bd"/>
</dbReference>
<evidence type="ECO:0000313" key="8">
    <source>
        <dbReference type="EMBL" id="MBS2213704.1"/>
    </source>
</evidence>
<dbReference type="InterPro" id="IPR011013">
    <property type="entry name" value="Gal_mutarotase_sf_dom"/>
</dbReference>
<comment type="catalytic activity">
    <reaction evidence="1">
        <text>alpha-D-glucose 6-phosphate = beta-D-glucose 6-phosphate</text>
        <dbReference type="Rhea" id="RHEA:16249"/>
        <dbReference type="ChEBI" id="CHEBI:58225"/>
        <dbReference type="ChEBI" id="CHEBI:58247"/>
        <dbReference type="EC" id="5.1.3.15"/>
    </reaction>
</comment>
<reference evidence="8 9" key="1">
    <citation type="journal article" date="2014" name="Int. J. Syst. Evol. Microbiol.">
        <title>Carboxylicivirga gen. nov. in the family Marinilabiliaceae with two novel species, Carboxylicivirga mesophila sp. nov. and Carboxylicivirga taeanensis sp. nov., and reclassification of Cytophaga fermentans as Saccharicrinis fermentans gen. nov., comb. nov.</title>
        <authorList>
            <person name="Yang S.H."/>
            <person name="Seo H.S."/>
            <person name="Woo J.H."/>
            <person name="Oh H.M."/>
            <person name="Jang H."/>
            <person name="Lee J.H."/>
            <person name="Kim S.J."/>
            <person name="Kwon K.K."/>
        </authorList>
    </citation>
    <scope>NUCLEOTIDE SEQUENCE [LARGE SCALE GENOMIC DNA]</scope>
    <source>
        <strain evidence="8 9">JCM 18290</strain>
    </source>
</reference>
<comment type="subunit">
    <text evidence="4">Monomer.</text>
</comment>
<comment type="similarity">
    <text evidence="3 7">Belongs to the glucose-6-phosphate 1-epimerase family.</text>
</comment>
<accession>A0ABS5KF66</accession>
<name>A0ABS5KF66_9BACT</name>
<dbReference type="SUPFAM" id="SSF74650">
    <property type="entry name" value="Galactose mutarotase-like"/>
    <property type="match status" value="1"/>
</dbReference>
<comment type="caution">
    <text evidence="8">The sequence shown here is derived from an EMBL/GenBank/DDBJ whole genome shotgun (WGS) entry which is preliminary data.</text>
</comment>
<evidence type="ECO:0000256" key="6">
    <source>
        <dbReference type="ARBA" id="ARBA00023235"/>
    </source>
</evidence>
<dbReference type="Proteomes" id="UP000721861">
    <property type="component" value="Unassembled WGS sequence"/>
</dbReference>
<dbReference type="InterPro" id="IPR025532">
    <property type="entry name" value="G6P_1-epimerase"/>
</dbReference>
<dbReference type="Gene3D" id="2.70.98.10">
    <property type="match status" value="1"/>
</dbReference>
<gene>
    <name evidence="8" type="ORF">KEM09_20015</name>
</gene>
<sequence length="290" mass="31874">MNPELLNKQFGIAGKITFQPFEHSIAAELQSKFATAKVSLYGAHVLSFIPKDQDDVLFVSPKAIYKDEKAIRGGIPVCWPWFGPHPVDSSLPSHGFARISNWAVINTSASDEEVSIELGLTSNAETMRLWPYQFEASLLIKLSKELTVELTTRNSDNKPFEVSAALHSYFNISDIDTVTLEGLSGVNYLDDVTNANGHQTAKLLSFGQRTDRRYRTSGKAIIHDSKRDISVKKSGSGITVVWNPGAELAMQMGDLAEHYKNMLCVEAANSLDDTIVIQPGMSHTLATTIS</sequence>
<dbReference type="PANTHER" id="PTHR11122:SF13">
    <property type="entry name" value="GLUCOSE-6-PHOSPHATE 1-EPIMERASE"/>
    <property type="match status" value="1"/>
</dbReference>
<evidence type="ECO:0000256" key="7">
    <source>
        <dbReference type="PIRNR" id="PIRNR016020"/>
    </source>
</evidence>
<dbReference type="EC" id="5.1.3.15" evidence="7"/>
<proteinExistence type="inferred from homology"/>
<keyword evidence="6 7" id="KW-0413">Isomerase</keyword>